<evidence type="ECO:0000256" key="11">
    <source>
        <dbReference type="ARBA" id="ARBA00022692"/>
    </source>
</evidence>
<keyword evidence="7 27" id="KW-0813">Transport</keyword>
<evidence type="ECO:0000256" key="6">
    <source>
        <dbReference type="ARBA" id="ARBA00014691"/>
    </source>
</evidence>
<accession>A0A3B1DRY2</accession>
<dbReference type="PROSITE" id="PS50855">
    <property type="entry name" value="COX1"/>
    <property type="match status" value="1"/>
</dbReference>
<dbReference type="GO" id="GO:0009060">
    <property type="term" value="P:aerobic respiration"/>
    <property type="evidence" value="ECO:0007669"/>
    <property type="project" value="InterPro"/>
</dbReference>
<dbReference type="GO" id="GO:0046872">
    <property type="term" value="F:metal ion binding"/>
    <property type="evidence" value="ECO:0007669"/>
    <property type="project" value="UniProtKB-KW"/>
</dbReference>
<dbReference type="PANTHER" id="PTHR10422:SF35">
    <property type="entry name" value="CYTOCHROME BO(3) UBIQUINOL OXIDASE SUBUNIT 1"/>
    <property type="match status" value="1"/>
</dbReference>
<dbReference type="EC" id="7.1.1.3" evidence="5"/>
<keyword evidence="15 28" id="KW-1133">Transmembrane helix</keyword>
<evidence type="ECO:0000313" key="30">
    <source>
        <dbReference type="EMBL" id="VAX76734.1"/>
    </source>
</evidence>
<evidence type="ECO:0000256" key="19">
    <source>
        <dbReference type="ARBA" id="ARBA00030075"/>
    </source>
</evidence>
<comment type="subcellular location">
    <subcellularLocation>
        <location evidence="3">Cell membrane</location>
        <topology evidence="3">Multi-pass membrane protein</topology>
    </subcellularLocation>
</comment>
<dbReference type="FunFam" id="1.20.210.10:FF:000002">
    <property type="entry name" value="Cytochrome o ubiquinol oxidase, subunit I"/>
    <property type="match status" value="1"/>
</dbReference>
<dbReference type="NCBIfam" id="TIGR02843">
    <property type="entry name" value="CyoB"/>
    <property type="match status" value="1"/>
</dbReference>
<evidence type="ECO:0000256" key="18">
    <source>
        <dbReference type="ARBA" id="ARBA00023136"/>
    </source>
</evidence>
<keyword evidence="16" id="KW-0408">Iron</keyword>
<dbReference type="SUPFAM" id="SSF81442">
    <property type="entry name" value="Cytochrome c oxidase subunit I-like"/>
    <property type="match status" value="1"/>
</dbReference>
<dbReference type="STRING" id="1921549.GCA_900128825_00303"/>
<feature type="transmembrane region" description="Helical" evidence="28">
    <location>
        <begin position="452"/>
        <end position="475"/>
    </location>
</feature>
<evidence type="ECO:0000256" key="15">
    <source>
        <dbReference type="ARBA" id="ARBA00022989"/>
    </source>
</evidence>
<dbReference type="CDD" id="cd01662">
    <property type="entry name" value="Ubiquinol_Oxidase_I"/>
    <property type="match status" value="1"/>
</dbReference>
<evidence type="ECO:0000256" key="22">
    <source>
        <dbReference type="ARBA" id="ARBA00032435"/>
    </source>
</evidence>
<feature type="transmembrane region" description="Helical" evidence="28">
    <location>
        <begin position="59"/>
        <end position="79"/>
    </location>
</feature>
<evidence type="ECO:0000256" key="20">
    <source>
        <dbReference type="ARBA" id="ARBA00031883"/>
    </source>
</evidence>
<feature type="transmembrane region" description="Helical" evidence="28">
    <location>
        <begin position="311"/>
        <end position="335"/>
    </location>
</feature>
<keyword evidence="13" id="KW-1278">Translocase</keyword>
<dbReference type="InterPro" id="IPR036927">
    <property type="entry name" value="Cyt_c_oxase-like_su1_sf"/>
</dbReference>
<dbReference type="InterPro" id="IPR023615">
    <property type="entry name" value="Cyt_c_Oxase_su1_BS"/>
</dbReference>
<dbReference type="GO" id="GO:0004129">
    <property type="term" value="F:cytochrome-c oxidase activity"/>
    <property type="evidence" value="ECO:0007669"/>
    <property type="project" value="InterPro"/>
</dbReference>
<feature type="domain" description="Cytochrome oxidase subunit I profile" evidence="29">
    <location>
        <begin position="39"/>
        <end position="562"/>
    </location>
</feature>
<dbReference type="AlphaFoldDB" id="A0A3B1DRY2"/>
<dbReference type="EMBL" id="LR025085">
    <property type="protein sequence ID" value="VAX76734.1"/>
    <property type="molecule type" value="Genomic_DNA"/>
</dbReference>
<comment type="similarity">
    <text evidence="4 27">Belongs to the heme-copper respiratory oxidase family.</text>
</comment>
<gene>
    <name evidence="30" type="primary">cyoB</name>
    <name evidence="30" type="ORF">BUCINSTRO3249_0301</name>
</gene>
<comment type="cofactor">
    <cofactor evidence="23">
        <name>Fe(II)-heme o</name>
        <dbReference type="ChEBI" id="CHEBI:60530"/>
    </cofactor>
</comment>
<evidence type="ECO:0000256" key="10">
    <source>
        <dbReference type="ARBA" id="ARBA00022660"/>
    </source>
</evidence>
<evidence type="ECO:0000256" key="13">
    <source>
        <dbReference type="ARBA" id="ARBA00022967"/>
    </source>
</evidence>
<comment type="catalytic activity">
    <reaction evidence="25">
        <text>2 a ubiquinol + O2 + n H(+)(in) = 2 a ubiquinone + 2 H2O + n H(+)(out)</text>
        <dbReference type="Rhea" id="RHEA:30251"/>
        <dbReference type="Rhea" id="RHEA-COMP:9565"/>
        <dbReference type="Rhea" id="RHEA-COMP:9566"/>
        <dbReference type="ChEBI" id="CHEBI:15377"/>
        <dbReference type="ChEBI" id="CHEBI:15378"/>
        <dbReference type="ChEBI" id="CHEBI:15379"/>
        <dbReference type="ChEBI" id="CHEBI:16389"/>
        <dbReference type="ChEBI" id="CHEBI:17976"/>
        <dbReference type="EC" id="7.1.1.3"/>
    </reaction>
</comment>
<dbReference type="GO" id="GO:0016682">
    <property type="term" value="F:oxidoreductase activity, acting on diphenols and related substances as donors, oxygen as acceptor"/>
    <property type="evidence" value="ECO:0007669"/>
    <property type="project" value="InterPro"/>
</dbReference>
<dbReference type="InterPro" id="IPR000883">
    <property type="entry name" value="Cyt_C_Oxase_1"/>
</dbReference>
<feature type="transmembrane region" description="Helical" evidence="28">
    <location>
        <begin position="16"/>
        <end position="38"/>
    </location>
</feature>
<proteinExistence type="inferred from homology"/>
<evidence type="ECO:0000256" key="24">
    <source>
        <dbReference type="ARBA" id="ARBA00034513"/>
    </source>
</evidence>
<evidence type="ECO:0000256" key="5">
    <source>
        <dbReference type="ARBA" id="ARBA00012941"/>
    </source>
</evidence>
<dbReference type="Gene3D" id="1.20.210.10">
    <property type="entry name" value="Cytochrome c oxidase-like, subunit I domain"/>
    <property type="match status" value="1"/>
</dbReference>
<evidence type="ECO:0000256" key="21">
    <source>
        <dbReference type="ARBA" id="ARBA00032190"/>
    </source>
</evidence>
<feature type="transmembrane region" description="Helical" evidence="28">
    <location>
        <begin position="347"/>
        <end position="369"/>
    </location>
</feature>
<evidence type="ECO:0000256" key="8">
    <source>
        <dbReference type="ARBA" id="ARBA00022475"/>
    </source>
</evidence>
<feature type="transmembrane region" description="Helical" evidence="28">
    <location>
        <begin position="103"/>
        <end position="127"/>
    </location>
</feature>
<feature type="transmembrane region" description="Helical" evidence="28">
    <location>
        <begin position="416"/>
        <end position="440"/>
    </location>
</feature>
<keyword evidence="11 27" id="KW-0812">Transmembrane</keyword>
<feature type="transmembrane region" description="Helical" evidence="28">
    <location>
        <begin position="495"/>
        <end position="519"/>
    </location>
</feature>
<comment type="cofactor">
    <cofactor evidence="2">
        <name>Cu(2+)</name>
        <dbReference type="ChEBI" id="CHEBI:29036"/>
    </cofactor>
</comment>
<evidence type="ECO:0000256" key="14">
    <source>
        <dbReference type="ARBA" id="ARBA00022982"/>
    </source>
</evidence>
<feature type="transmembrane region" description="Helical" evidence="28">
    <location>
        <begin position="274"/>
        <end position="299"/>
    </location>
</feature>
<dbReference type="PANTHER" id="PTHR10422">
    <property type="entry name" value="CYTOCHROME C OXIDASE SUBUNIT 1"/>
    <property type="match status" value="1"/>
</dbReference>
<feature type="transmembrane region" description="Helical" evidence="28">
    <location>
        <begin position="228"/>
        <end position="254"/>
    </location>
</feature>
<feature type="transmembrane region" description="Helical" evidence="28">
    <location>
        <begin position="596"/>
        <end position="629"/>
    </location>
</feature>
<dbReference type="Pfam" id="PF00115">
    <property type="entry name" value="COX1"/>
    <property type="match status" value="1"/>
</dbReference>
<protein>
    <recommendedName>
        <fullName evidence="6">Cytochrome bo(3) ubiquinol oxidase subunit 1</fullName>
        <ecNumber evidence="5">7.1.1.3</ecNumber>
    </recommendedName>
    <alternativeName>
        <fullName evidence="21">Cytochrome o ubiquinol oxidase subunit 1</fullName>
    </alternativeName>
    <alternativeName>
        <fullName evidence="19">Oxidase bo(3) subunit 1</fullName>
    </alternativeName>
    <alternativeName>
        <fullName evidence="22">Ubiquinol oxidase polypeptide I</fullName>
    </alternativeName>
    <alternativeName>
        <fullName evidence="20">Ubiquinol oxidase subunit 1</fullName>
    </alternativeName>
</protein>
<feature type="transmembrane region" description="Helical" evidence="28">
    <location>
        <begin position="191"/>
        <end position="216"/>
    </location>
</feature>
<evidence type="ECO:0000256" key="28">
    <source>
        <dbReference type="SAM" id="Phobius"/>
    </source>
</evidence>
<keyword evidence="14 27" id="KW-0249">Electron transport</keyword>
<evidence type="ECO:0000256" key="2">
    <source>
        <dbReference type="ARBA" id="ARBA00001973"/>
    </source>
</evidence>
<keyword evidence="10 27" id="KW-0679">Respiratory chain</keyword>
<dbReference type="RefSeq" id="WP_158349166.1">
    <property type="nucleotide sequence ID" value="NZ_LR025085.1"/>
</dbReference>
<dbReference type="GO" id="GO:0020037">
    <property type="term" value="F:heme binding"/>
    <property type="evidence" value="ECO:0007669"/>
    <property type="project" value="InterPro"/>
</dbReference>
<keyword evidence="12" id="KW-0479">Metal-binding</keyword>
<evidence type="ECO:0000256" key="27">
    <source>
        <dbReference type="RuleBase" id="RU000370"/>
    </source>
</evidence>
<feature type="transmembrane region" description="Helical" evidence="28">
    <location>
        <begin position="381"/>
        <end position="404"/>
    </location>
</feature>
<evidence type="ECO:0000259" key="29">
    <source>
        <dbReference type="PROSITE" id="PS50855"/>
    </source>
</evidence>
<dbReference type="Proteomes" id="UP000271849">
    <property type="component" value="Chromosome"/>
</dbReference>
<keyword evidence="30" id="KW-0560">Oxidoreductase</keyword>
<comment type="cofactor">
    <cofactor evidence="1">
        <name>heme b</name>
        <dbReference type="ChEBI" id="CHEBI:60344"/>
    </cofactor>
</comment>
<dbReference type="GO" id="GO:0009486">
    <property type="term" value="F:cytochrome bo3 ubiquinol oxidase activity"/>
    <property type="evidence" value="ECO:0007669"/>
    <property type="project" value="UniProtKB-EC"/>
</dbReference>
<dbReference type="GO" id="GO:0015990">
    <property type="term" value="P:electron transport coupled proton transport"/>
    <property type="evidence" value="ECO:0007669"/>
    <property type="project" value="TreeGrafter"/>
</dbReference>
<keyword evidence="18 28" id="KW-0472">Membrane</keyword>
<evidence type="ECO:0000256" key="3">
    <source>
        <dbReference type="ARBA" id="ARBA00004651"/>
    </source>
</evidence>
<keyword evidence="17" id="KW-0186">Copper</keyword>
<keyword evidence="9 27" id="KW-0349">Heme</keyword>
<dbReference type="GO" id="GO:0005886">
    <property type="term" value="C:plasma membrane"/>
    <property type="evidence" value="ECO:0007669"/>
    <property type="project" value="UniProtKB-SubCell"/>
</dbReference>
<dbReference type="PRINTS" id="PR01165">
    <property type="entry name" value="CYCOXIDASEI"/>
</dbReference>
<evidence type="ECO:0000313" key="31">
    <source>
        <dbReference type="Proteomes" id="UP000271849"/>
    </source>
</evidence>
<name>A0A3B1DRY2_9GAMM</name>
<comment type="function">
    <text evidence="26">Cytochrome bo(3) ubiquinol oxidase is the terminal enzyme in the aerobic respiratory chain. Catalyzes the four-electron reduction of O2 to water, using a ubiquinol as a membrane soluble electron donor for molecular oxygen reduction. Has proton pump activity across the membrane in addition to electron transfer, pumping 2 protons/electron and generating a proton motive force. All the redox centers of this enzyme complex are located within the largest subunit, subunit I. Protons are probably pumped via D- and K- channels found in this subunit.</text>
</comment>
<dbReference type="InterPro" id="IPR023616">
    <property type="entry name" value="Cyt_c_oxase-like_su1_dom"/>
</dbReference>
<dbReference type="InterPro" id="IPR014207">
    <property type="entry name" value="Cyt_c_ubiqinol_oxidase_su1"/>
</dbReference>
<evidence type="ECO:0000256" key="16">
    <source>
        <dbReference type="ARBA" id="ARBA00023004"/>
    </source>
</evidence>
<evidence type="ECO:0000256" key="9">
    <source>
        <dbReference type="ARBA" id="ARBA00022617"/>
    </source>
</evidence>
<dbReference type="OrthoDB" id="9803294at2"/>
<keyword evidence="8" id="KW-1003">Cell membrane</keyword>
<reference evidence="31" key="1">
    <citation type="submission" date="2018-09" db="EMBL/GenBank/DDBJ databases">
        <authorList>
            <person name="Manzano-Marin A."/>
            <person name="Manzano-Marin A."/>
        </authorList>
    </citation>
    <scope>NUCLEOTIDE SEQUENCE [LARGE SCALE GENOMIC DNA]</scope>
    <source>
        <strain evidence="31">BuCistrobi</strain>
    </source>
</reference>
<dbReference type="GO" id="GO:0022904">
    <property type="term" value="P:respiratory electron transport chain"/>
    <property type="evidence" value="ECO:0007669"/>
    <property type="project" value="TreeGrafter"/>
</dbReference>
<sequence>MFGKLTIDAIPYHEPVIMVTYIFIALFSLIICVYITFLKKWKYLWNVWFTSVDHKKISIMYLVLSFIMFIRGFSDAIMMRLQQYFSSLPGHASLLPSNHYDQIFTAHGVIMIFFVAMPLVIGLMNFVIPLQIGARDLAFPWLNNLSFWLTASAVVLMMLSLGVGEFARTGWLGYPPLSEIEFSPGVGVDYWIWILQISGIGTLLTAINFIVTILKLRAPGMSMFKLPVFTWTALCTNILILISFPVLFITLIFLSLDRYLGFHFFTNDMGGNMMLYVNLIWIWGHPEVYILILPIFGIFSEIVSTFSRKGLFGYFSLVWATIVITVLSFLVWLHHFFTMGAGANVNSFFSITTMIIAIPTGVKIFNWLFTMYKGRIVFHSSMFWTIGFLISFTIGGMAGVLLSIPPVDFVLHNSLFLVAHFHNVIIGGVVFGCFAGITYWFPKMFGFKLNEYWGKCAFFFWISGFVVAFVPLYILGFMGMTRRLSQNIDCEYHGLLTTAAIGVFIIFLGIISQFIQLFVSIKNRHTNLYKDNTGDPWNGRTLEWSIPSPPPVYNFVRIPTVKKIDDFWYKKINKKKYFYTDNLEEIHIENNTASGVLISTFVTFFGFSMIWHIWWLACIALVGIFYSILQKSFSKNNGYMLSIEKIKKIEKKYVL</sequence>
<comment type="subunit">
    <text evidence="24">The cytochrome bo(3) ubiquinol oxidase complex is a heterooctamer of two A chains, two B chains, two C chains and two D chains.</text>
</comment>
<dbReference type="PROSITE" id="PS00077">
    <property type="entry name" value="COX1_CUB"/>
    <property type="match status" value="1"/>
</dbReference>
<evidence type="ECO:0000256" key="23">
    <source>
        <dbReference type="ARBA" id="ARBA00034455"/>
    </source>
</evidence>
<feature type="transmembrane region" description="Helical" evidence="28">
    <location>
        <begin position="147"/>
        <end position="171"/>
    </location>
</feature>
<evidence type="ECO:0000256" key="4">
    <source>
        <dbReference type="ARBA" id="ARBA00009578"/>
    </source>
</evidence>
<evidence type="ECO:0000256" key="7">
    <source>
        <dbReference type="ARBA" id="ARBA00022448"/>
    </source>
</evidence>
<organism evidence="30 31">
    <name type="scientific">Buchnera aphidicola</name>
    <name type="common">Cinara strobi</name>
    <dbReference type="NCBI Taxonomy" id="1921549"/>
    <lineage>
        <taxon>Bacteria</taxon>
        <taxon>Pseudomonadati</taxon>
        <taxon>Pseudomonadota</taxon>
        <taxon>Gammaproteobacteria</taxon>
        <taxon>Enterobacterales</taxon>
        <taxon>Erwiniaceae</taxon>
        <taxon>Buchnera</taxon>
    </lineage>
</organism>
<evidence type="ECO:0000256" key="26">
    <source>
        <dbReference type="ARBA" id="ARBA00060108"/>
    </source>
</evidence>
<evidence type="ECO:0000256" key="25">
    <source>
        <dbReference type="ARBA" id="ARBA00048190"/>
    </source>
</evidence>
<evidence type="ECO:0000256" key="17">
    <source>
        <dbReference type="ARBA" id="ARBA00023008"/>
    </source>
</evidence>
<evidence type="ECO:0000256" key="12">
    <source>
        <dbReference type="ARBA" id="ARBA00022723"/>
    </source>
</evidence>
<evidence type="ECO:0000256" key="1">
    <source>
        <dbReference type="ARBA" id="ARBA00001970"/>
    </source>
</evidence>